<evidence type="ECO:0000313" key="1">
    <source>
        <dbReference type="EMBL" id="QDS74785.1"/>
    </source>
</evidence>
<proteinExistence type="predicted"/>
<reference evidence="1 2" key="1">
    <citation type="submission" date="2019-07" db="EMBL/GenBank/DDBJ databases">
        <title>Finished genome of Venturia effusa.</title>
        <authorList>
            <person name="Young C.A."/>
            <person name="Cox M.P."/>
            <person name="Ganley A.R.D."/>
            <person name="David W.J."/>
        </authorList>
    </citation>
    <scope>NUCLEOTIDE SEQUENCE [LARGE SCALE GENOMIC DNA]</scope>
    <source>
        <strain evidence="2">albino</strain>
    </source>
</reference>
<dbReference type="Proteomes" id="UP000316270">
    <property type="component" value="Chromosome 12"/>
</dbReference>
<dbReference type="GO" id="GO:0019441">
    <property type="term" value="P:L-tryptophan catabolic process to kynurenine"/>
    <property type="evidence" value="ECO:0007669"/>
    <property type="project" value="InterPro"/>
</dbReference>
<dbReference type="Gene3D" id="3.50.30.50">
    <property type="entry name" value="Putative cyclase"/>
    <property type="match status" value="1"/>
</dbReference>
<evidence type="ECO:0008006" key="3">
    <source>
        <dbReference type="Google" id="ProtNLM"/>
    </source>
</evidence>
<accession>A0A517LGL4</accession>
<keyword evidence="2" id="KW-1185">Reference proteome</keyword>
<evidence type="ECO:0000313" key="2">
    <source>
        <dbReference type="Proteomes" id="UP000316270"/>
    </source>
</evidence>
<protein>
    <recommendedName>
        <fullName evidence="3">Cyclase</fullName>
    </recommendedName>
</protein>
<dbReference type="InterPro" id="IPR037175">
    <property type="entry name" value="KFase_sf"/>
</dbReference>
<gene>
    <name evidence="1" type="ORF">FKW77_001935</name>
</gene>
<organism evidence="1 2">
    <name type="scientific">Venturia effusa</name>
    <dbReference type="NCBI Taxonomy" id="50376"/>
    <lineage>
        <taxon>Eukaryota</taxon>
        <taxon>Fungi</taxon>
        <taxon>Dikarya</taxon>
        <taxon>Ascomycota</taxon>
        <taxon>Pezizomycotina</taxon>
        <taxon>Dothideomycetes</taxon>
        <taxon>Pleosporomycetidae</taxon>
        <taxon>Venturiales</taxon>
        <taxon>Venturiaceae</taxon>
        <taxon>Venturia</taxon>
    </lineage>
</organism>
<sequence length="221" mass="24956">MLPSALPTWSKMPPVANMPHGFAWGLFDDKPDGPKDELGTLNLLTPEVVLEAAKTEIRTGKSVSLNWGMEKQHQPGFDRTGLRHRFIDWREKARETGGPDFFSYDDEITVNTQVGSQWDGLRHWAHQPTGLYYNGLHHDDVLKSDHLGINHWNDRGGIVGRGILFDYVAHAARNRISFNPMSRHPITVSDLKAIANDCNIVPRPGDILLVQQSSPYVRFLK</sequence>
<dbReference type="AlphaFoldDB" id="A0A517LGL4"/>
<name>A0A517LGL4_9PEZI</name>
<dbReference type="GO" id="GO:0004061">
    <property type="term" value="F:arylformamidase activity"/>
    <property type="evidence" value="ECO:0007669"/>
    <property type="project" value="InterPro"/>
</dbReference>
<dbReference type="PANTHER" id="PTHR34861">
    <property type="match status" value="1"/>
</dbReference>
<dbReference type="OrthoDB" id="5396at2759"/>
<dbReference type="EMBL" id="CP042196">
    <property type="protein sequence ID" value="QDS74785.1"/>
    <property type="molecule type" value="Genomic_DNA"/>
</dbReference>
<dbReference type="PANTHER" id="PTHR34861:SF10">
    <property type="entry name" value="CYCLASE"/>
    <property type="match status" value="1"/>
</dbReference>